<keyword evidence="2" id="KW-1185">Reference proteome</keyword>
<evidence type="ECO:0000313" key="2">
    <source>
        <dbReference type="Proteomes" id="UP001302126"/>
    </source>
</evidence>
<name>A0AAN6WSR0_9PEZI</name>
<evidence type="ECO:0000313" key="1">
    <source>
        <dbReference type="EMBL" id="KAK4187444.1"/>
    </source>
</evidence>
<comment type="caution">
    <text evidence="1">The sequence shown here is derived from an EMBL/GenBank/DDBJ whole genome shotgun (WGS) entry which is preliminary data.</text>
</comment>
<organism evidence="1 2">
    <name type="scientific">Podospora australis</name>
    <dbReference type="NCBI Taxonomy" id="1536484"/>
    <lineage>
        <taxon>Eukaryota</taxon>
        <taxon>Fungi</taxon>
        <taxon>Dikarya</taxon>
        <taxon>Ascomycota</taxon>
        <taxon>Pezizomycotina</taxon>
        <taxon>Sordariomycetes</taxon>
        <taxon>Sordariomycetidae</taxon>
        <taxon>Sordariales</taxon>
        <taxon>Podosporaceae</taxon>
        <taxon>Podospora</taxon>
    </lineage>
</organism>
<gene>
    <name evidence="1" type="ORF">QBC35DRAFT_452227</name>
</gene>
<dbReference type="EMBL" id="MU864402">
    <property type="protein sequence ID" value="KAK4187444.1"/>
    <property type="molecule type" value="Genomic_DNA"/>
</dbReference>
<proteinExistence type="predicted"/>
<accession>A0AAN6WSR0</accession>
<dbReference type="AlphaFoldDB" id="A0AAN6WSR0"/>
<reference evidence="1" key="2">
    <citation type="submission" date="2023-05" db="EMBL/GenBank/DDBJ databases">
        <authorList>
            <consortium name="Lawrence Berkeley National Laboratory"/>
            <person name="Steindorff A."/>
            <person name="Hensen N."/>
            <person name="Bonometti L."/>
            <person name="Westerberg I."/>
            <person name="Brannstrom I.O."/>
            <person name="Guillou S."/>
            <person name="Cros-Aarteil S."/>
            <person name="Calhoun S."/>
            <person name="Haridas S."/>
            <person name="Kuo A."/>
            <person name="Mondo S."/>
            <person name="Pangilinan J."/>
            <person name="Riley R."/>
            <person name="Labutti K."/>
            <person name="Andreopoulos B."/>
            <person name="Lipzen A."/>
            <person name="Chen C."/>
            <person name="Yanf M."/>
            <person name="Daum C."/>
            <person name="Ng V."/>
            <person name="Clum A."/>
            <person name="Ohm R."/>
            <person name="Martin F."/>
            <person name="Silar P."/>
            <person name="Natvig D."/>
            <person name="Lalanne C."/>
            <person name="Gautier V."/>
            <person name="Ament-Velasquez S.L."/>
            <person name="Kruys A."/>
            <person name="Hutchinson M.I."/>
            <person name="Powell A.J."/>
            <person name="Barry K."/>
            <person name="Miller A.N."/>
            <person name="Grigoriev I.V."/>
            <person name="Debuchy R."/>
            <person name="Gladieux P."/>
            <person name="Thoren M.H."/>
            <person name="Johannesson H."/>
        </authorList>
    </citation>
    <scope>NUCLEOTIDE SEQUENCE</scope>
    <source>
        <strain evidence="1">PSN309</strain>
    </source>
</reference>
<reference evidence="1" key="1">
    <citation type="journal article" date="2023" name="Mol. Phylogenet. Evol.">
        <title>Genome-scale phylogeny and comparative genomics of the fungal order Sordariales.</title>
        <authorList>
            <person name="Hensen N."/>
            <person name="Bonometti L."/>
            <person name="Westerberg I."/>
            <person name="Brannstrom I.O."/>
            <person name="Guillou S."/>
            <person name="Cros-Aarteil S."/>
            <person name="Calhoun S."/>
            <person name="Haridas S."/>
            <person name="Kuo A."/>
            <person name="Mondo S."/>
            <person name="Pangilinan J."/>
            <person name="Riley R."/>
            <person name="LaButti K."/>
            <person name="Andreopoulos B."/>
            <person name="Lipzen A."/>
            <person name="Chen C."/>
            <person name="Yan M."/>
            <person name="Daum C."/>
            <person name="Ng V."/>
            <person name="Clum A."/>
            <person name="Steindorff A."/>
            <person name="Ohm R.A."/>
            <person name="Martin F."/>
            <person name="Silar P."/>
            <person name="Natvig D.O."/>
            <person name="Lalanne C."/>
            <person name="Gautier V."/>
            <person name="Ament-Velasquez S.L."/>
            <person name="Kruys A."/>
            <person name="Hutchinson M.I."/>
            <person name="Powell A.J."/>
            <person name="Barry K."/>
            <person name="Miller A.N."/>
            <person name="Grigoriev I.V."/>
            <person name="Debuchy R."/>
            <person name="Gladieux P."/>
            <person name="Hiltunen Thoren M."/>
            <person name="Johannesson H."/>
        </authorList>
    </citation>
    <scope>NUCLEOTIDE SEQUENCE</scope>
    <source>
        <strain evidence="1">PSN309</strain>
    </source>
</reference>
<dbReference type="Proteomes" id="UP001302126">
    <property type="component" value="Unassembled WGS sequence"/>
</dbReference>
<protein>
    <submittedName>
        <fullName evidence="1">Uncharacterized protein</fullName>
    </submittedName>
</protein>
<sequence>MLRLNDRTRASARSKARQILMLALLLNGCYSALLGASRLLHYFGSQDTLQPSTSRAVYTGSLQSDIFTEMTETICSRNATDCHNAKLWLELYTLLEQKIAEHDQQRLPTIQHQDAMRENINKFMYRNSLRYFTCSTNVSVVCCPSCPAADSAVPSEPFCLTCADTRCDHCPSCQPEVPESDRASCFGTAERVNRTVDLACPASYWNIGVGYQPKTDEVLRYKLVSGSEAAFWEHIVRATGIDRAELVLGKNGFPALKYETPQPRDFASSVTACPANHDLSHLP</sequence>